<feature type="transmembrane region" description="Helical" evidence="1">
    <location>
        <begin position="37"/>
        <end position="58"/>
    </location>
</feature>
<accession>A0A2K8Z2F4</accession>
<dbReference type="EMBL" id="CP025096">
    <property type="protein sequence ID" value="AUD04066.1"/>
    <property type="molecule type" value="Genomic_DNA"/>
</dbReference>
<evidence type="ECO:0000313" key="3">
    <source>
        <dbReference type="Proteomes" id="UP000232883"/>
    </source>
</evidence>
<dbReference type="AlphaFoldDB" id="A0A2K8Z2F4"/>
<protein>
    <submittedName>
        <fullName evidence="2">Uncharacterized protein</fullName>
    </submittedName>
</protein>
<dbReference type="Proteomes" id="UP000232883">
    <property type="component" value="Chromosome"/>
</dbReference>
<keyword evidence="1" id="KW-0812">Transmembrane</keyword>
<name>A0A2K8Z2F4_9BACT</name>
<reference evidence="2 3" key="1">
    <citation type="submission" date="2017-11" db="EMBL/GenBank/DDBJ databases">
        <title>Taxonomic description and genome sequences of Spirosoma HA7 sp. nov., isolated from pollen microhabitat of Corylus avellana.</title>
        <authorList>
            <person name="Ambika Manirajan B."/>
            <person name="Suarez C."/>
            <person name="Ratering S."/>
            <person name="Geissler-Plaum R."/>
            <person name="Cardinale M."/>
            <person name="Sylvia S."/>
        </authorList>
    </citation>
    <scope>NUCLEOTIDE SEQUENCE [LARGE SCALE GENOMIC DNA]</scope>
    <source>
        <strain evidence="2 3">HA7</strain>
    </source>
</reference>
<organism evidence="2 3">
    <name type="scientific">Spirosoma pollinicola</name>
    <dbReference type="NCBI Taxonomy" id="2057025"/>
    <lineage>
        <taxon>Bacteria</taxon>
        <taxon>Pseudomonadati</taxon>
        <taxon>Bacteroidota</taxon>
        <taxon>Cytophagia</taxon>
        <taxon>Cytophagales</taxon>
        <taxon>Cytophagaceae</taxon>
        <taxon>Spirosoma</taxon>
    </lineage>
</organism>
<evidence type="ECO:0000313" key="2">
    <source>
        <dbReference type="EMBL" id="AUD04066.1"/>
    </source>
</evidence>
<evidence type="ECO:0000256" key="1">
    <source>
        <dbReference type="SAM" id="Phobius"/>
    </source>
</evidence>
<keyword evidence="1" id="KW-0472">Membrane</keyword>
<feature type="transmembrane region" description="Helical" evidence="1">
    <location>
        <begin position="6"/>
        <end position="25"/>
    </location>
</feature>
<sequence>MENSQTIINLLAVGLIGILIMILIARRKQYSKWTRTIMDLLIGITISAFLLVLMMIIAS</sequence>
<proteinExistence type="predicted"/>
<gene>
    <name evidence="2" type="ORF">CWM47_20870</name>
</gene>
<dbReference type="KEGG" id="spir:CWM47_20870"/>
<keyword evidence="1" id="KW-1133">Transmembrane helix</keyword>
<keyword evidence="3" id="KW-1185">Reference proteome</keyword>